<evidence type="ECO:0000256" key="1">
    <source>
        <dbReference type="SAM" id="SignalP"/>
    </source>
</evidence>
<sequence>MNSALLLLGVTICLRTIHVLGRNRTALENIVHMSYLRLKCAPSILWHQMQARAQIHNETHDALEREEMNKYAHEFDVHYSVIDSFFKAQQEANLLVRYSLLGSNITTRATKTIIKDPKDLDLKLTTITKVILENMNVARDNLISGDCRSDLSSAINAEVEEWKLDDLHETALTRALGYLIDICQLHFSWIQGSPEYRKIVL</sequence>
<dbReference type="InterPro" id="IPR036979">
    <property type="entry name" value="CM_dom_sf"/>
</dbReference>
<evidence type="ECO:0000313" key="2">
    <source>
        <dbReference type="Proteomes" id="UP000079169"/>
    </source>
</evidence>
<dbReference type="Gene3D" id="1.20.59.10">
    <property type="entry name" value="Chorismate mutase"/>
    <property type="match status" value="1"/>
</dbReference>
<feature type="chain" id="PRO_5010480989" evidence="1">
    <location>
        <begin position="22"/>
        <end position="201"/>
    </location>
</feature>
<evidence type="ECO:0000313" key="3">
    <source>
        <dbReference type="RefSeq" id="XP_008477988.1"/>
    </source>
</evidence>
<protein>
    <submittedName>
        <fullName evidence="3">Uncharacterized protein LOC103514853 isoform X1</fullName>
    </submittedName>
    <submittedName>
        <fullName evidence="4">Uncharacterized protein LOC103514853 isoform X3</fullName>
    </submittedName>
</protein>
<reference evidence="3 4" key="1">
    <citation type="submission" date="2025-04" db="UniProtKB">
        <authorList>
            <consortium name="RefSeq"/>
        </authorList>
    </citation>
    <scope>IDENTIFICATION</scope>
</reference>
<dbReference type="InterPro" id="IPR036263">
    <property type="entry name" value="Chorismate_II_sf"/>
</dbReference>
<name>A0A1S4EIG3_DIACI</name>
<dbReference type="RefSeq" id="XP_026683509.1">
    <property type="nucleotide sequence ID" value="XM_026827708.1"/>
</dbReference>
<dbReference type="RefSeq" id="XP_008477988.1">
    <property type="nucleotide sequence ID" value="XM_008479766.3"/>
</dbReference>
<dbReference type="KEGG" id="dci:103514853"/>
<gene>
    <name evidence="3 4" type="primary">LOC103514853</name>
</gene>
<accession>A0A1S4EIG3</accession>
<dbReference type="Proteomes" id="UP000079169">
    <property type="component" value="Unplaced"/>
</dbReference>
<dbReference type="SUPFAM" id="SSF48600">
    <property type="entry name" value="Chorismate mutase II"/>
    <property type="match status" value="1"/>
</dbReference>
<keyword evidence="1" id="KW-0732">Signal</keyword>
<evidence type="ECO:0000313" key="4">
    <source>
        <dbReference type="RefSeq" id="XP_026683509.1"/>
    </source>
</evidence>
<dbReference type="GeneID" id="103514853"/>
<keyword evidence="2" id="KW-1185">Reference proteome</keyword>
<organism evidence="2 3">
    <name type="scientific">Diaphorina citri</name>
    <name type="common">Asian citrus psyllid</name>
    <dbReference type="NCBI Taxonomy" id="121845"/>
    <lineage>
        <taxon>Eukaryota</taxon>
        <taxon>Metazoa</taxon>
        <taxon>Ecdysozoa</taxon>
        <taxon>Arthropoda</taxon>
        <taxon>Hexapoda</taxon>
        <taxon>Insecta</taxon>
        <taxon>Pterygota</taxon>
        <taxon>Neoptera</taxon>
        <taxon>Paraneoptera</taxon>
        <taxon>Hemiptera</taxon>
        <taxon>Sternorrhyncha</taxon>
        <taxon>Psylloidea</taxon>
        <taxon>Psyllidae</taxon>
        <taxon>Diaphorininae</taxon>
        <taxon>Diaphorina</taxon>
    </lineage>
</organism>
<dbReference type="GO" id="GO:0046417">
    <property type="term" value="P:chorismate metabolic process"/>
    <property type="evidence" value="ECO:0007669"/>
    <property type="project" value="InterPro"/>
</dbReference>
<feature type="signal peptide" evidence="1">
    <location>
        <begin position="1"/>
        <end position="21"/>
    </location>
</feature>
<proteinExistence type="predicted"/>
<dbReference type="AlphaFoldDB" id="A0A1S4EIG3"/>